<dbReference type="Proteomes" id="UP000178106">
    <property type="component" value="Unassembled WGS sequence"/>
</dbReference>
<proteinExistence type="predicted"/>
<organism evidence="1 2">
    <name type="scientific">Candidatus Lloydbacteria bacterium RIFOXYC12_FULL_46_25</name>
    <dbReference type="NCBI Taxonomy" id="1798670"/>
    <lineage>
        <taxon>Bacteria</taxon>
        <taxon>Candidatus Lloydiibacteriota</taxon>
    </lineage>
</organism>
<reference evidence="1 2" key="1">
    <citation type="journal article" date="2016" name="Nat. Commun.">
        <title>Thousands of microbial genomes shed light on interconnected biogeochemical processes in an aquifer system.</title>
        <authorList>
            <person name="Anantharaman K."/>
            <person name="Brown C.T."/>
            <person name="Hug L.A."/>
            <person name="Sharon I."/>
            <person name="Castelle C.J."/>
            <person name="Probst A.J."/>
            <person name="Thomas B.C."/>
            <person name="Singh A."/>
            <person name="Wilkins M.J."/>
            <person name="Karaoz U."/>
            <person name="Brodie E.L."/>
            <person name="Williams K.H."/>
            <person name="Hubbard S.S."/>
            <person name="Banfield J.F."/>
        </authorList>
    </citation>
    <scope>NUCLEOTIDE SEQUENCE [LARGE SCALE GENOMIC DNA]</scope>
</reference>
<accession>A0A1G2DVR9</accession>
<comment type="caution">
    <text evidence="1">The sequence shown here is derived from an EMBL/GenBank/DDBJ whole genome shotgun (WGS) entry which is preliminary data.</text>
</comment>
<dbReference type="EMBL" id="MHLU01000150">
    <property type="protein sequence ID" value="OGZ17081.1"/>
    <property type="molecule type" value="Genomic_DNA"/>
</dbReference>
<protein>
    <submittedName>
        <fullName evidence="1">Uncharacterized protein</fullName>
    </submittedName>
</protein>
<evidence type="ECO:0000313" key="1">
    <source>
        <dbReference type="EMBL" id="OGZ17081.1"/>
    </source>
</evidence>
<evidence type="ECO:0000313" key="2">
    <source>
        <dbReference type="Proteomes" id="UP000178106"/>
    </source>
</evidence>
<name>A0A1G2DVR9_9BACT</name>
<gene>
    <name evidence="1" type="ORF">A2494_00030</name>
</gene>
<sequence length="124" mass="14292">MSTLFIIWLVALFALSATLGYAHIRTKRVHTLAHARMPNDFSEFIAQELHDISLYLKRAAHVMRPHGKQAVGYAVLVSRRGYDMFTERVFGRMEVTKGKTTSFFLKHISENKENRDRGEDIPVQ</sequence>
<dbReference type="AlphaFoldDB" id="A0A1G2DVR9"/>